<dbReference type="eggNOG" id="COG3497">
    <property type="taxonomic scope" value="Bacteria"/>
</dbReference>
<name>E5AT09_MYCRK</name>
<dbReference type="InterPro" id="IPR052042">
    <property type="entry name" value="Tail_sheath_structural"/>
</dbReference>
<comment type="similarity">
    <text evidence="1">Belongs to the myoviridae tail sheath protein family.</text>
</comment>
<proteinExistence type="inferred from homology"/>
<dbReference type="PANTHER" id="PTHR35861">
    <property type="match status" value="1"/>
</dbReference>
<dbReference type="Proteomes" id="UP000007437">
    <property type="component" value="Chromosome"/>
</dbReference>
<dbReference type="KEGG" id="brh:RBRH_02913"/>
<dbReference type="PANTHER" id="PTHR35861:SF1">
    <property type="entry name" value="PHAGE TAIL SHEATH PROTEIN"/>
    <property type="match status" value="1"/>
</dbReference>
<dbReference type="AlphaFoldDB" id="E5AT09"/>
<dbReference type="InterPro" id="IPR020287">
    <property type="entry name" value="Tail_sheath_C"/>
</dbReference>
<dbReference type="Gene3D" id="3.40.50.11780">
    <property type="match status" value="1"/>
</dbReference>
<sequence length="468" mass="53023">MSFTNFGVRTVHHEQPGVSFNFQEEARTTTPADTTVPLFAGYTKKDPESQDPEFKCPKSPVLLNTFEDFTQVFGGFPLSGNPLVPLTQEAAFYYTVRHYFDNGGSACYGVSLGSYTDLPEGDDYYARQEIADCITRIDWNHLLEQALDATLLAVPDMVMLSAPRYYQASDSGRLSNQEEQSEDVDRWMSVWQKLLSTTQSHRQVFVVLDAPDNPKLVRQCLNGLASMDEAQRARGAVYWPRLQTNYYVDYDDGHQGIRRQIVVPPSGAVVAAIGKIDRDRGIWKAPANIELTQVIRPNYRNWRDVLLSEPPLFDENKISINLIRSFVGRRVRVWGCRTLVAPPFPDRWRYVQVRRTLTYIETTLTNIGRYTMFEPNTPITWTTLKSLARAWLRDLWLAGGLAGAQESDAFQVLLGLGESMTTEDIRSGRLILIAKLAMQYPAEFIELRVLFQTSSDAVLTESTEKATS</sequence>
<dbReference type="Pfam" id="PF17482">
    <property type="entry name" value="Phage_sheath_1C"/>
    <property type="match status" value="1"/>
</dbReference>
<dbReference type="STRING" id="882378.RBRH_02913"/>
<evidence type="ECO:0000313" key="4">
    <source>
        <dbReference type="Proteomes" id="UP000007437"/>
    </source>
</evidence>
<dbReference type="EMBL" id="FR687359">
    <property type="protein sequence ID" value="CBW73553.1"/>
    <property type="molecule type" value="Genomic_DNA"/>
</dbReference>
<reference evidence="3 4" key="1">
    <citation type="journal article" date="2011" name="J. Bacteriol.">
        <title>Complete genome sequence of Burkholderia rhizoxinica, an endosymbiont of Rhizopus microsporus.</title>
        <authorList>
            <person name="Lackner G."/>
            <person name="Moebius N."/>
            <person name="Partida-Martinez L."/>
            <person name="Hertweck C."/>
        </authorList>
    </citation>
    <scope>NUCLEOTIDE SEQUENCE [LARGE SCALE GENOMIC DNA]</scope>
    <source>
        <strain evidence="4">DSM 19002 / CIP 109453 / HKI 454</strain>
    </source>
</reference>
<evidence type="ECO:0000313" key="3">
    <source>
        <dbReference type="EMBL" id="CBW73553.1"/>
    </source>
</evidence>
<feature type="domain" description="Tail sheath protein C-terminal" evidence="2">
    <location>
        <begin position="347"/>
        <end position="449"/>
    </location>
</feature>
<dbReference type="HOGENOM" id="CLU_009303_2_0_4"/>
<accession>E5AT09</accession>
<gene>
    <name evidence="3" type="ordered locus">RBRH_02913</name>
</gene>
<organism evidence="3 4">
    <name type="scientific">Mycetohabitans rhizoxinica (strain DSM 19002 / CIP 109453 / HKI 454)</name>
    <name type="common">Paraburkholderia rhizoxinica</name>
    <dbReference type="NCBI Taxonomy" id="882378"/>
    <lineage>
        <taxon>Bacteria</taxon>
        <taxon>Pseudomonadati</taxon>
        <taxon>Pseudomonadota</taxon>
        <taxon>Betaproteobacteria</taxon>
        <taxon>Burkholderiales</taxon>
        <taxon>Burkholderiaceae</taxon>
        <taxon>Mycetohabitans</taxon>
    </lineage>
</organism>
<evidence type="ECO:0000259" key="2">
    <source>
        <dbReference type="Pfam" id="PF17482"/>
    </source>
</evidence>
<protein>
    <submittedName>
        <fullName evidence="3">Tail sheath protein Gp18</fullName>
    </submittedName>
</protein>
<evidence type="ECO:0000256" key="1">
    <source>
        <dbReference type="ARBA" id="ARBA00008005"/>
    </source>
</evidence>